<proteinExistence type="predicted"/>
<accession>A0A7K3M3E4</accession>
<dbReference type="PANTHER" id="PTHR35007">
    <property type="entry name" value="INTEGRAL MEMBRANE PROTEIN-RELATED"/>
    <property type="match status" value="1"/>
</dbReference>
<keyword evidence="5 6" id="KW-0472">Membrane</keyword>
<evidence type="ECO:0000256" key="4">
    <source>
        <dbReference type="ARBA" id="ARBA00022989"/>
    </source>
</evidence>
<comment type="subcellular location">
    <subcellularLocation>
        <location evidence="1">Cell membrane</location>
        <topology evidence="1">Multi-pass membrane protein</topology>
    </subcellularLocation>
</comment>
<feature type="transmembrane region" description="Helical" evidence="6">
    <location>
        <begin position="43"/>
        <end position="61"/>
    </location>
</feature>
<keyword evidence="3 6" id="KW-0812">Transmembrane</keyword>
<dbReference type="AlphaFoldDB" id="A0A7K3M3E4"/>
<feature type="domain" description="Type II secretion system protein GspF" evidence="7">
    <location>
        <begin position="169"/>
        <end position="289"/>
    </location>
</feature>
<dbReference type="Proteomes" id="UP000460435">
    <property type="component" value="Unassembled WGS sequence"/>
</dbReference>
<evidence type="ECO:0000256" key="6">
    <source>
        <dbReference type="SAM" id="Phobius"/>
    </source>
</evidence>
<organism evidence="8 9">
    <name type="scientific">Phytoactinopolyspora mesophila</name>
    <dbReference type="NCBI Taxonomy" id="2650750"/>
    <lineage>
        <taxon>Bacteria</taxon>
        <taxon>Bacillati</taxon>
        <taxon>Actinomycetota</taxon>
        <taxon>Actinomycetes</taxon>
        <taxon>Jiangellales</taxon>
        <taxon>Jiangellaceae</taxon>
        <taxon>Phytoactinopolyspora</taxon>
    </lineage>
</organism>
<keyword evidence="9" id="KW-1185">Reference proteome</keyword>
<evidence type="ECO:0000313" key="9">
    <source>
        <dbReference type="Proteomes" id="UP000460435"/>
    </source>
</evidence>
<evidence type="ECO:0000256" key="5">
    <source>
        <dbReference type="ARBA" id="ARBA00023136"/>
    </source>
</evidence>
<evidence type="ECO:0000259" key="7">
    <source>
        <dbReference type="Pfam" id="PF00482"/>
    </source>
</evidence>
<sequence>MLARKRVWVGLPRRRTHLYRRGTELGGAGVPSSPAQLNGQPPVLTLAAVLSAAAAVLLATGQLGAESRLERIVPARAPRPDGVTAWPRAQAAGSTHRDSAATGPLSSRRARGLAAVLAGTSGGVLVGGGFGLLVAPLAAVGTWIGLGRLEPAALARRREQCAAQLPLALDLLSAALAAGCPPVHAVEHVGRALDDPLGRILVLAAAAARVGGDPARAWSSLEGDPVLRPLGRALRSATLRGISPTAALQRAAQDAREAARRTAETRARAVGTRAAAPLGLCFLPAFVLLGIVPVVATSGLPLP</sequence>
<keyword evidence="2" id="KW-1003">Cell membrane</keyword>
<protein>
    <submittedName>
        <fullName evidence="8">Type II secretion system F family protein</fullName>
    </submittedName>
</protein>
<reference evidence="8 9" key="1">
    <citation type="submission" date="2019-11" db="EMBL/GenBank/DDBJ databases">
        <authorList>
            <person name="Li X.-J."/>
            <person name="Feng X.-M."/>
        </authorList>
    </citation>
    <scope>NUCLEOTIDE SEQUENCE [LARGE SCALE GENOMIC DNA]</scope>
    <source>
        <strain evidence="8 9">XMNu-373</strain>
    </source>
</reference>
<feature type="transmembrane region" description="Helical" evidence="6">
    <location>
        <begin position="274"/>
        <end position="296"/>
    </location>
</feature>
<dbReference type="InterPro" id="IPR018076">
    <property type="entry name" value="T2SS_GspF_dom"/>
</dbReference>
<evidence type="ECO:0000256" key="2">
    <source>
        <dbReference type="ARBA" id="ARBA00022475"/>
    </source>
</evidence>
<evidence type="ECO:0000313" key="8">
    <source>
        <dbReference type="EMBL" id="NDL57765.1"/>
    </source>
</evidence>
<gene>
    <name evidence="8" type="ORF">F7O44_11830</name>
</gene>
<dbReference type="Pfam" id="PF00482">
    <property type="entry name" value="T2SSF"/>
    <property type="match status" value="1"/>
</dbReference>
<keyword evidence="4 6" id="KW-1133">Transmembrane helix</keyword>
<dbReference type="GO" id="GO:0005886">
    <property type="term" value="C:plasma membrane"/>
    <property type="evidence" value="ECO:0007669"/>
    <property type="project" value="UniProtKB-SubCell"/>
</dbReference>
<comment type="caution">
    <text evidence="8">The sequence shown here is derived from an EMBL/GenBank/DDBJ whole genome shotgun (WGS) entry which is preliminary data.</text>
</comment>
<dbReference type="EMBL" id="WLZY01000003">
    <property type="protein sequence ID" value="NDL57765.1"/>
    <property type="molecule type" value="Genomic_DNA"/>
</dbReference>
<dbReference type="PANTHER" id="PTHR35007:SF3">
    <property type="entry name" value="POSSIBLE CONSERVED ALANINE RICH MEMBRANE PROTEIN"/>
    <property type="match status" value="1"/>
</dbReference>
<name>A0A7K3M3E4_9ACTN</name>
<evidence type="ECO:0000256" key="1">
    <source>
        <dbReference type="ARBA" id="ARBA00004651"/>
    </source>
</evidence>
<evidence type="ECO:0000256" key="3">
    <source>
        <dbReference type="ARBA" id="ARBA00022692"/>
    </source>
</evidence>